<dbReference type="PANTHER" id="PTHR35039">
    <property type="entry name" value="3-KETO-L-GULONATE-6-PHOSPHATE DECARBOXYLASE SGBH-RELATED"/>
    <property type="match status" value="1"/>
</dbReference>
<organism evidence="4 5">
    <name type="scientific">Vibrio quintilis</name>
    <dbReference type="NCBI Taxonomy" id="1117707"/>
    <lineage>
        <taxon>Bacteria</taxon>
        <taxon>Pseudomonadati</taxon>
        <taxon>Pseudomonadota</taxon>
        <taxon>Gammaproteobacteria</taxon>
        <taxon>Vibrionales</taxon>
        <taxon>Vibrionaceae</taxon>
        <taxon>Vibrio</taxon>
    </lineage>
</organism>
<dbReference type="InterPro" id="IPR041710">
    <property type="entry name" value="HPS/KGPDC"/>
</dbReference>
<dbReference type="GO" id="GO:0004590">
    <property type="term" value="F:orotidine-5'-phosphate decarboxylase activity"/>
    <property type="evidence" value="ECO:0007669"/>
    <property type="project" value="InterPro"/>
</dbReference>
<keyword evidence="2" id="KW-0119">Carbohydrate metabolism</keyword>
<dbReference type="Proteomes" id="UP000184600">
    <property type="component" value="Unassembled WGS sequence"/>
</dbReference>
<dbReference type="InterPro" id="IPR001754">
    <property type="entry name" value="OMPdeCOase_dom"/>
</dbReference>
<dbReference type="InterPro" id="IPR013785">
    <property type="entry name" value="Aldolase_TIM"/>
</dbReference>
<dbReference type="GO" id="GO:0006207">
    <property type="term" value="P:'de novo' pyrimidine nucleobase biosynthetic process"/>
    <property type="evidence" value="ECO:0007669"/>
    <property type="project" value="InterPro"/>
</dbReference>
<dbReference type="EMBL" id="FRFG01000013">
    <property type="protein sequence ID" value="SHO55329.1"/>
    <property type="molecule type" value="Genomic_DNA"/>
</dbReference>
<dbReference type="InterPro" id="IPR011060">
    <property type="entry name" value="RibuloseP-bd_barrel"/>
</dbReference>
<dbReference type="GO" id="GO:0019854">
    <property type="term" value="P:L-ascorbic acid catabolic process"/>
    <property type="evidence" value="ECO:0007669"/>
    <property type="project" value="TreeGrafter"/>
</dbReference>
<keyword evidence="1 4" id="KW-0456">Lyase</keyword>
<dbReference type="GO" id="GO:0033982">
    <property type="term" value="F:3-dehydro-L-gulonate-6-phosphate decarboxylase activity"/>
    <property type="evidence" value="ECO:0007669"/>
    <property type="project" value="UniProtKB-EC"/>
</dbReference>
<proteinExistence type="predicted"/>
<dbReference type="EC" id="4.1.1.85" evidence="4"/>
<keyword evidence="5" id="KW-1185">Reference proteome</keyword>
<dbReference type="AlphaFoldDB" id="A0A1M7YRS4"/>
<evidence type="ECO:0000256" key="2">
    <source>
        <dbReference type="ARBA" id="ARBA00023277"/>
    </source>
</evidence>
<evidence type="ECO:0000256" key="1">
    <source>
        <dbReference type="ARBA" id="ARBA00023239"/>
    </source>
</evidence>
<dbReference type="STRING" id="1117707.VQ7734_01050"/>
<dbReference type="Pfam" id="PF00215">
    <property type="entry name" value="OMPdecase"/>
    <property type="match status" value="1"/>
</dbReference>
<name>A0A1M7YRS4_9VIBR</name>
<gene>
    <name evidence="4" type="primary">sgbH_1</name>
    <name evidence="4" type="ORF">VQ7734_01050</name>
</gene>
<evidence type="ECO:0000313" key="5">
    <source>
        <dbReference type="Proteomes" id="UP000184600"/>
    </source>
</evidence>
<dbReference type="Gene3D" id="3.20.20.70">
    <property type="entry name" value="Aldolase class I"/>
    <property type="match status" value="1"/>
</dbReference>
<protein>
    <submittedName>
        <fullName evidence="4">3-keto-L-gulonate-6-phosphate decarboxylase SgbH</fullName>
        <ecNumber evidence="4">4.1.1.85</ecNumber>
    </submittedName>
</protein>
<dbReference type="NCBIfam" id="NF009832">
    <property type="entry name" value="PRK13306.1"/>
    <property type="match status" value="1"/>
</dbReference>
<accession>A0A1M7YRS4</accession>
<evidence type="ECO:0000313" key="4">
    <source>
        <dbReference type="EMBL" id="SHO55329.1"/>
    </source>
</evidence>
<dbReference type="SUPFAM" id="SSF51366">
    <property type="entry name" value="Ribulose-phoshate binding barrel"/>
    <property type="match status" value="1"/>
</dbReference>
<sequence length="216" mass="23358">MKKPLLQVALDSADMATALQHASCIAEHVDVIEAGTVLAFAQGMEAVRELRKRYPAHRLVCDMKLLDAGEMLATGAMSAGADWITVGAAAHIETVSAAHQVATQMGGEVQIELFGHWTLADAKLWKEHGISQVIYHRSRDAKAAGVCWGQADLTRMKDLSDLGLSVSVTGGIVPEDIHLFREIDVQAFIAGRALTGSNGVQIAESFHQEINRYWQG</sequence>
<dbReference type="FunFam" id="3.20.20.70:FF:000022">
    <property type="entry name" value="3-keto-L-gulonate-6-phosphate decarboxylase UlaD"/>
    <property type="match status" value="1"/>
</dbReference>
<dbReference type="SMART" id="SM00934">
    <property type="entry name" value="OMPdecase"/>
    <property type="match status" value="1"/>
</dbReference>
<feature type="domain" description="Orotidine 5'-phosphate decarboxylase" evidence="3">
    <location>
        <begin position="5"/>
        <end position="206"/>
    </location>
</feature>
<dbReference type="CDD" id="cd04726">
    <property type="entry name" value="KGPDC_HPS"/>
    <property type="match status" value="1"/>
</dbReference>
<reference evidence="5" key="1">
    <citation type="submission" date="2016-12" db="EMBL/GenBank/DDBJ databases">
        <authorList>
            <person name="Rodrigo-Torres L."/>
            <person name="Arahal R.D."/>
            <person name="Lucena T."/>
        </authorList>
    </citation>
    <scope>NUCLEOTIDE SEQUENCE [LARGE SCALE GENOMIC DNA]</scope>
</reference>
<dbReference type="OrthoDB" id="43475at2"/>
<dbReference type="RefSeq" id="WP_073580220.1">
    <property type="nucleotide sequence ID" value="NZ_AP024897.1"/>
</dbReference>
<evidence type="ECO:0000259" key="3">
    <source>
        <dbReference type="SMART" id="SM00934"/>
    </source>
</evidence>
<dbReference type="PANTHER" id="PTHR35039:SF3">
    <property type="entry name" value="3-KETO-L-GULONATE-6-PHOSPHATE DECARBOXYLASE SGBH-RELATED"/>
    <property type="match status" value="1"/>
</dbReference>